<dbReference type="InParanoid" id="A0A0D0DF82"/>
<comment type="subcellular location">
    <subcellularLocation>
        <location evidence="1">Membrane</location>
        <topology evidence="1">Multi-pass membrane protein</topology>
    </subcellularLocation>
</comment>
<dbReference type="PANTHER" id="PTHR43791:SF18">
    <property type="entry name" value="NICOTINIC ACID TRANSPORTER TNA1, PUTATIVE (AFU_ORTHOLOGUE AFUA_3G03820)-RELATED"/>
    <property type="match status" value="1"/>
</dbReference>
<dbReference type="Proteomes" id="UP000054538">
    <property type="component" value="Unassembled WGS sequence"/>
</dbReference>
<dbReference type="PANTHER" id="PTHR43791">
    <property type="entry name" value="PERMEASE-RELATED"/>
    <property type="match status" value="1"/>
</dbReference>
<evidence type="ECO:0000256" key="3">
    <source>
        <dbReference type="ARBA" id="ARBA00022692"/>
    </source>
</evidence>
<evidence type="ECO:0000256" key="2">
    <source>
        <dbReference type="ARBA" id="ARBA00022448"/>
    </source>
</evidence>
<organism evidence="8 9">
    <name type="scientific">Paxillus rubicundulus Ve08.2h10</name>
    <dbReference type="NCBI Taxonomy" id="930991"/>
    <lineage>
        <taxon>Eukaryota</taxon>
        <taxon>Fungi</taxon>
        <taxon>Dikarya</taxon>
        <taxon>Basidiomycota</taxon>
        <taxon>Agaricomycotina</taxon>
        <taxon>Agaricomycetes</taxon>
        <taxon>Agaricomycetidae</taxon>
        <taxon>Boletales</taxon>
        <taxon>Paxilineae</taxon>
        <taxon>Paxillaceae</taxon>
        <taxon>Paxillus</taxon>
    </lineage>
</organism>
<keyword evidence="2" id="KW-0813">Transport</keyword>
<proteinExistence type="predicted"/>
<dbReference type="Pfam" id="PF07690">
    <property type="entry name" value="MFS_1"/>
    <property type="match status" value="1"/>
</dbReference>
<accession>A0A0D0DF82</accession>
<name>A0A0D0DF82_9AGAM</name>
<dbReference type="InterPro" id="IPR036259">
    <property type="entry name" value="MFS_trans_sf"/>
</dbReference>
<dbReference type="Gene3D" id="1.20.1250.20">
    <property type="entry name" value="MFS general substrate transporter like domains"/>
    <property type="match status" value="1"/>
</dbReference>
<feature type="transmembrane region" description="Helical" evidence="7">
    <location>
        <begin position="191"/>
        <end position="212"/>
    </location>
</feature>
<keyword evidence="5 7" id="KW-0472">Membrane</keyword>
<protein>
    <submittedName>
        <fullName evidence="8">Unplaced genomic scaffold scaffold_2723, whole genome shotgun sequence</fullName>
    </submittedName>
</protein>
<evidence type="ECO:0000313" key="9">
    <source>
        <dbReference type="Proteomes" id="UP000054538"/>
    </source>
</evidence>
<keyword evidence="3 7" id="KW-0812">Transmembrane</keyword>
<reference evidence="8 9" key="1">
    <citation type="submission" date="2014-04" db="EMBL/GenBank/DDBJ databases">
        <authorList>
            <consortium name="DOE Joint Genome Institute"/>
            <person name="Kuo A."/>
            <person name="Kohler A."/>
            <person name="Jargeat P."/>
            <person name="Nagy L.G."/>
            <person name="Floudas D."/>
            <person name="Copeland A."/>
            <person name="Barry K.W."/>
            <person name="Cichocki N."/>
            <person name="Veneault-Fourrey C."/>
            <person name="LaButti K."/>
            <person name="Lindquist E.A."/>
            <person name="Lipzen A."/>
            <person name="Lundell T."/>
            <person name="Morin E."/>
            <person name="Murat C."/>
            <person name="Sun H."/>
            <person name="Tunlid A."/>
            <person name="Henrissat B."/>
            <person name="Grigoriev I.V."/>
            <person name="Hibbett D.S."/>
            <person name="Martin F."/>
            <person name="Nordberg H.P."/>
            <person name="Cantor M.N."/>
            <person name="Hua S.X."/>
        </authorList>
    </citation>
    <scope>NUCLEOTIDE SEQUENCE [LARGE SCALE GENOMIC DNA]</scope>
    <source>
        <strain evidence="8 9">Ve08.2h10</strain>
    </source>
</reference>
<feature type="region of interest" description="Disordered" evidence="6">
    <location>
        <begin position="1"/>
        <end position="24"/>
    </location>
</feature>
<feature type="transmembrane region" description="Helical" evidence="7">
    <location>
        <begin position="130"/>
        <end position="150"/>
    </location>
</feature>
<keyword evidence="9" id="KW-1185">Reference proteome</keyword>
<reference evidence="9" key="2">
    <citation type="submission" date="2015-01" db="EMBL/GenBank/DDBJ databases">
        <title>Evolutionary Origins and Diversification of the Mycorrhizal Mutualists.</title>
        <authorList>
            <consortium name="DOE Joint Genome Institute"/>
            <consortium name="Mycorrhizal Genomics Consortium"/>
            <person name="Kohler A."/>
            <person name="Kuo A."/>
            <person name="Nagy L.G."/>
            <person name="Floudas D."/>
            <person name="Copeland A."/>
            <person name="Barry K.W."/>
            <person name="Cichocki N."/>
            <person name="Veneault-Fourrey C."/>
            <person name="LaButti K."/>
            <person name="Lindquist E.A."/>
            <person name="Lipzen A."/>
            <person name="Lundell T."/>
            <person name="Morin E."/>
            <person name="Murat C."/>
            <person name="Riley R."/>
            <person name="Ohm R."/>
            <person name="Sun H."/>
            <person name="Tunlid A."/>
            <person name="Henrissat B."/>
            <person name="Grigoriev I.V."/>
            <person name="Hibbett D.S."/>
            <person name="Martin F."/>
        </authorList>
    </citation>
    <scope>NUCLEOTIDE SEQUENCE [LARGE SCALE GENOMIC DNA]</scope>
    <source>
        <strain evidence="9">Ve08.2h10</strain>
    </source>
</reference>
<dbReference type="AlphaFoldDB" id="A0A0D0DF82"/>
<feature type="transmembrane region" description="Helical" evidence="7">
    <location>
        <begin position="156"/>
        <end position="179"/>
    </location>
</feature>
<evidence type="ECO:0000313" key="8">
    <source>
        <dbReference type="EMBL" id="KIK76330.1"/>
    </source>
</evidence>
<dbReference type="OrthoDB" id="2682750at2759"/>
<dbReference type="STRING" id="930991.A0A0D0DF82"/>
<evidence type="ECO:0000256" key="1">
    <source>
        <dbReference type="ARBA" id="ARBA00004141"/>
    </source>
</evidence>
<sequence length="239" mass="26406">MSSTLNTSSDHHQAERYPGAPLKKKEMYGSKERMEDSVAPALTVAQETKLWRRIDLRLMPVMSLIFLFSSMDRGADIFIGNAKLEGLMTQLNLTGNKFNIASVMSLPSSFVFASYTRVPSSLVIQVIRPSRWLPGIMISWGLLTMLIGFVKTYPQLVGVRVCLGAAEAGFFPGIAYYLTMWYPKYMLQYRIALVTAAAGLAGVLSGLLAYAIGFMDGDGGLEAWSWIFVGLHCDPALER</sequence>
<dbReference type="EMBL" id="KN827545">
    <property type="protein sequence ID" value="KIK76330.1"/>
    <property type="molecule type" value="Genomic_DNA"/>
</dbReference>
<dbReference type="InterPro" id="IPR011701">
    <property type="entry name" value="MFS"/>
</dbReference>
<evidence type="ECO:0000256" key="4">
    <source>
        <dbReference type="ARBA" id="ARBA00022989"/>
    </source>
</evidence>
<dbReference type="SUPFAM" id="SSF103473">
    <property type="entry name" value="MFS general substrate transporter"/>
    <property type="match status" value="1"/>
</dbReference>
<evidence type="ECO:0000256" key="5">
    <source>
        <dbReference type="ARBA" id="ARBA00023136"/>
    </source>
</evidence>
<evidence type="ECO:0000256" key="7">
    <source>
        <dbReference type="SAM" id="Phobius"/>
    </source>
</evidence>
<evidence type="ECO:0000256" key="6">
    <source>
        <dbReference type="SAM" id="MobiDB-lite"/>
    </source>
</evidence>
<dbReference type="GO" id="GO:0016020">
    <property type="term" value="C:membrane"/>
    <property type="evidence" value="ECO:0007669"/>
    <property type="project" value="UniProtKB-SubCell"/>
</dbReference>
<dbReference type="GO" id="GO:0022857">
    <property type="term" value="F:transmembrane transporter activity"/>
    <property type="evidence" value="ECO:0007669"/>
    <property type="project" value="InterPro"/>
</dbReference>
<gene>
    <name evidence="8" type="ORF">PAXRUDRAFT_170251</name>
</gene>
<keyword evidence="4 7" id="KW-1133">Transmembrane helix</keyword>
<dbReference type="HOGENOM" id="CLU_001265_0_2_1"/>